<dbReference type="Pfam" id="PF00534">
    <property type="entry name" value="Glycos_transf_1"/>
    <property type="match status" value="1"/>
</dbReference>
<name>A0A947G9Y1_9HYPH</name>
<dbReference type="AlphaFoldDB" id="A0A947G9Y1"/>
<organism evidence="4 5">
    <name type="scientific">Prosthecodimorpha staleyi</name>
    <dbReference type="NCBI Taxonomy" id="2840188"/>
    <lineage>
        <taxon>Bacteria</taxon>
        <taxon>Pseudomonadati</taxon>
        <taxon>Pseudomonadota</taxon>
        <taxon>Alphaproteobacteria</taxon>
        <taxon>Hyphomicrobiales</taxon>
        <taxon>Ancalomicrobiaceae</taxon>
        <taxon>Prosthecodimorpha</taxon>
    </lineage>
</organism>
<protein>
    <submittedName>
        <fullName evidence="4">Glycosyltransferase</fullName>
    </submittedName>
</protein>
<keyword evidence="2" id="KW-0808">Transferase</keyword>
<dbReference type="Proteomes" id="UP000766595">
    <property type="component" value="Unassembled WGS sequence"/>
</dbReference>
<evidence type="ECO:0000256" key="1">
    <source>
        <dbReference type="ARBA" id="ARBA00022676"/>
    </source>
</evidence>
<keyword evidence="1" id="KW-0328">Glycosyltransferase</keyword>
<dbReference type="InterPro" id="IPR001296">
    <property type="entry name" value="Glyco_trans_1"/>
</dbReference>
<dbReference type="GO" id="GO:0016757">
    <property type="term" value="F:glycosyltransferase activity"/>
    <property type="evidence" value="ECO:0007669"/>
    <property type="project" value="UniProtKB-KW"/>
</dbReference>
<gene>
    <name evidence="4" type="ORF">KL771_03350</name>
</gene>
<evidence type="ECO:0000256" key="2">
    <source>
        <dbReference type="ARBA" id="ARBA00022679"/>
    </source>
</evidence>
<keyword evidence="5" id="KW-1185">Reference proteome</keyword>
<evidence type="ECO:0000313" key="5">
    <source>
        <dbReference type="Proteomes" id="UP000766595"/>
    </source>
</evidence>
<sequence length="340" mass="35206">MAHADIAPERQRLGWALDADSRALFTVAPTPELVAALVVDAPPDTVHVFSGIRHNPTNELALRLVLAGGLRFAIMSEPRASEGLAGLARLAQSLLTEGAIRRQVAFVLAIGRNGPPWFRRAAYRSDRIFPFGYFVQAPAPLSGRAFDGCLRVAFLGRLTRAKGIHLFLEAVSRLEGALPMSVTVAGSGPEAAAVQRAEAEARVPFRFLGAVPMAEIPGILADQDVLVVPSTTTDDGWGVVVGEALMAGAAVVATGQVGASSCLGRPGNGSLVPAPTAAALARALADLAASSERLDAASRAARTQWALAHLTGAAGARQMLAILDHVFAGAAAPPAFPPTT</sequence>
<dbReference type="RefSeq" id="WP_261967153.1">
    <property type="nucleotide sequence ID" value="NZ_JAHHZF010000002.1"/>
</dbReference>
<reference evidence="4 5" key="1">
    <citation type="submission" date="2021-06" db="EMBL/GenBank/DDBJ databases">
        <authorList>
            <person name="Grouzdev D.S."/>
            <person name="Koziaeva V."/>
        </authorList>
    </citation>
    <scope>NUCLEOTIDE SEQUENCE [LARGE SCALE GENOMIC DNA]</scope>
    <source>
        <strain evidence="4 5">22</strain>
    </source>
</reference>
<dbReference type="SUPFAM" id="SSF53756">
    <property type="entry name" value="UDP-Glycosyltransferase/glycogen phosphorylase"/>
    <property type="match status" value="1"/>
</dbReference>
<feature type="domain" description="Glycosyl transferase family 1" evidence="3">
    <location>
        <begin position="152"/>
        <end position="303"/>
    </location>
</feature>
<dbReference type="PANTHER" id="PTHR12526">
    <property type="entry name" value="GLYCOSYLTRANSFERASE"/>
    <property type="match status" value="1"/>
</dbReference>
<proteinExistence type="predicted"/>
<evidence type="ECO:0000313" key="4">
    <source>
        <dbReference type="EMBL" id="MBT9288468.1"/>
    </source>
</evidence>
<evidence type="ECO:0000259" key="3">
    <source>
        <dbReference type="Pfam" id="PF00534"/>
    </source>
</evidence>
<dbReference type="PANTHER" id="PTHR12526:SF510">
    <property type="entry name" value="D-INOSITOL 3-PHOSPHATE GLYCOSYLTRANSFERASE"/>
    <property type="match status" value="1"/>
</dbReference>
<comment type="caution">
    <text evidence="4">The sequence shown here is derived from an EMBL/GenBank/DDBJ whole genome shotgun (WGS) entry which is preliminary data.</text>
</comment>
<accession>A0A947G9Y1</accession>
<dbReference type="EMBL" id="JAHHZF010000002">
    <property type="protein sequence ID" value="MBT9288468.1"/>
    <property type="molecule type" value="Genomic_DNA"/>
</dbReference>
<dbReference type="Gene3D" id="3.40.50.2000">
    <property type="entry name" value="Glycogen Phosphorylase B"/>
    <property type="match status" value="1"/>
</dbReference>